<gene>
    <name evidence="1" type="ORF">CVT25_002095</name>
</gene>
<dbReference type="InParanoid" id="A0A409X9C5"/>
<proteinExistence type="predicted"/>
<name>A0A409X9C5_PSICY</name>
<evidence type="ECO:0000313" key="2">
    <source>
        <dbReference type="Proteomes" id="UP000283269"/>
    </source>
</evidence>
<protein>
    <submittedName>
        <fullName evidence="1">Uncharacterized protein</fullName>
    </submittedName>
</protein>
<dbReference type="EMBL" id="NHYD01002305">
    <property type="protein sequence ID" value="PPQ87345.1"/>
    <property type="molecule type" value="Genomic_DNA"/>
</dbReference>
<comment type="caution">
    <text evidence="1">The sequence shown here is derived from an EMBL/GenBank/DDBJ whole genome shotgun (WGS) entry which is preliminary data.</text>
</comment>
<dbReference type="AlphaFoldDB" id="A0A409X9C5"/>
<sequence length="122" mass="13325">MYRNEHISRFYAAVIGDFSTISYSPLAPLTPNITTIEDVSQYAVDIRDDRDDALTFRSMFLGTLFAGIGAALCQSSNPMITGQSPNIAILYRSTHSNIKIWAGWRDASSYSLPLGDDILGGG</sequence>
<organism evidence="1 2">
    <name type="scientific">Psilocybe cyanescens</name>
    <dbReference type="NCBI Taxonomy" id="93625"/>
    <lineage>
        <taxon>Eukaryota</taxon>
        <taxon>Fungi</taxon>
        <taxon>Dikarya</taxon>
        <taxon>Basidiomycota</taxon>
        <taxon>Agaricomycotina</taxon>
        <taxon>Agaricomycetes</taxon>
        <taxon>Agaricomycetidae</taxon>
        <taxon>Agaricales</taxon>
        <taxon>Agaricineae</taxon>
        <taxon>Strophariaceae</taxon>
        <taxon>Psilocybe</taxon>
    </lineage>
</organism>
<evidence type="ECO:0000313" key="1">
    <source>
        <dbReference type="EMBL" id="PPQ87345.1"/>
    </source>
</evidence>
<dbReference type="Proteomes" id="UP000283269">
    <property type="component" value="Unassembled WGS sequence"/>
</dbReference>
<dbReference type="OrthoDB" id="3064736at2759"/>
<keyword evidence="2" id="KW-1185">Reference proteome</keyword>
<accession>A0A409X9C5</accession>
<reference evidence="1 2" key="1">
    <citation type="journal article" date="2018" name="Evol. Lett.">
        <title>Horizontal gene cluster transfer increased hallucinogenic mushroom diversity.</title>
        <authorList>
            <person name="Reynolds H.T."/>
            <person name="Vijayakumar V."/>
            <person name="Gluck-Thaler E."/>
            <person name="Korotkin H.B."/>
            <person name="Matheny P.B."/>
            <person name="Slot J.C."/>
        </authorList>
    </citation>
    <scope>NUCLEOTIDE SEQUENCE [LARGE SCALE GENOMIC DNA]</scope>
    <source>
        <strain evidence="1 2">2631</strain>
    </source>
</reference>